<accession>A0ACC1Y3D1</accession>
<keyword evidence="2" id="KW-1185">Reference proteome</keyword>
<keyword evidence="1" id="KW-0808">Transferase</keyword>
<name>A0ACC1Y3D1_MELAZ</name>
<sequence>MLRTRSLELVAFDPKIERTLCHLRRERMNRATNMAEERDQNPLPQQQPRALRDYFRLVVNDNYSGIRRQAINANNFELKPALINMKCPQHGYQDWFQIQLFYNGLNGQTRTIVDAMAGGTLLSKTAKEEYALLEEITCNNYQWPSERSIGRRAVEVHQVDQIVALSTQVAVLSNQIKNFTTRETSTSQDKKLIASSLCVGNQRNALQPHQPPGFQQTMANKKISLEDLLGTFIIETKYRFNKVEARLDSIETHYTNMSATMKSLETQIGQLANSIKGQPFKKFSSDTEPNPKDQCKAITLRSGKELEPPKSKEKEVRADKMKKSKVNGKEVEDEAQKEVSKLHRISFPNNPPLIVPPLPFLQRFQKKKLDAQFSKFLEMFKKLHINILFVDALEQMPNYAKFMKEMMSNKRRLEEYEIVKLIEECSSIFQRKLPKKEKDPGSFTIPCTIGNSSFENALCDLGASINLMSFSVFRKLGLGEVKSTTISLQMADRSLTYPRGIVEDVLVKVDKFIFPADFVVLDMKEDREVPIILGRPFLATVKTSFDVHNGKLTLRVNKEEHRITTPYHPQENGQAKISNREVKMIFKKTVNSSRRNWSRKLDAALWAYRTTFKTPISMSPYKLVLGKACHLLVKLEHKAYWAVKALNFDIKVLGEKQLLQLNEMEEFRNDAFENSRIYKEKTKKWHDDQIVRRDFKESKKVLLFNSRIKLFPGKLRSRWSGPFIVSKFFHLAELNYKEMTGGYFESMDKDLSITLVTKIDKSLVFHSKYLLDQPAAESS</sequence>
<protein>
    <submittedName>
        <fullName evidence="1">DNA-directed DNA polymerase</fullName>
    </submittedName>
</protein>
<keyword evidence="1" id="KW-0239">DNA-directed DNA polymerase</keyword>
<dbReference type="Proteomes" id="UP001164539">
    <property type="component" value="Chromosome 6"/>
</dbReference>
<gene>
    <name evidence="1" type="ORF">OWV82_011961</name>
</gene>
<reference evidence="1 2" key="1">
    <citation type="journal article" date="2023" name="Science">
        <title>Complex scaffold remodeling in plant triterpene biosynthesis.</title>
        <authorList>
            <person name="De La Pena R."/>
            <person name="Hodgson H."/>
            <person name="Liu J.C."/>
            <person name="Stephenson M.J."/>
            <person name="Martin A.C."/>
            <person name="Owen C."/>
            <person name="Harkess A."/>
            <person name="Leebens-Mack J."/>
            <person name="Jimenez L.E."/>
            <person name="Osbourn A."/>
            <person name="Sattely E.S."/>
        </authorList>
    </citation>
    <scope>NUCLEOTIDE SEQUENCE [LARGE SCALE GENOMIC DNA]</scope>
    <source>
        <strain evidence="2">cv. JPN11</strain>
        <tissue evidence="1">Leaf</tissue>
    </source>
</reference>
<evidence type="ECO:0000313" key="2">
    <source>
        <dbReference type="Proteomes" id="UP001164539"/>
    </source>
</evidence>
<proteinExistence type="predicted"/>
<organism evidence="1 2">
    <name type="scientific">Melia azedarach</name>
    <name type="common">Chinaberry tree</name>
    <dbReference type="NCBI Taxonomy" id="155640"/>
    <lineage>
        <taxon>Eukaryota</taxon>
        <taxon>Viridiplantae</taxon>
        <taxon>Streptophyta</taxon>
        <taxon>Embryophyta</taxon>
        <taxon>Tracheophyta</taxon>
        <taxon>Spermatophyta</taxon>
        <taxon>Magnoliopsida</taxon>
        <taxon>eudicotyledons</taxon>
        <taxon>Gunneridae</taxon>
        <taxon>Pentapetalae</taxon>
        <taxon>rosids</taxon>
        <taxon>malvids</taxon>
        <taxon>Sapindales</taxon>
        <taxon>Meliaceae</taxon>
        <taxon>Melia</taxon>
    </lineage>
</organism>
<dbReference type="EMBL" id="CM051399">
    <property type="protein sequence ID" value="KAJ4717030.1"/>
    <property type="molecule type" value="Genomic_DNA"/>
</dbReference>
<comment type="caution">
    <text evidence="1">The sequence shown here is derived from an EMBL/GenBank/DDBJ whole genome shotgun (WGS) entry which is preliminary data.</text>
</comment>
<evidence type="ECO:0000313" key="1">
    <source>
        <dbReference type="EMBL" id="KAJ4717030.1"/>
    </source>
</evidence>
<keyword evidence="1" id="KW-0548">Nucleotidyltransferase</keyword>